<comment type="caution">
    <text evidence="1">The sequence shown here is derived from an EMBL/GenBank/DDBJ whole genome shotgun (WGS) entry which is preliminary data.</text>
</comment>
<evidence type="ECO:0000313" key="1">
    <source>
        <dbReference type="EMBL" id="KUG24710.1"/>
    </source>
</evidence>
<sequence length="83" mass="9327">MIDSTIPVLDNLNEASEKIAKVAEDAKSHMDELNEFIITTKNKLNFFTARIKEGADQNPVLNLVRNLSALSKGISAFWEKYKS</sequence>
<gene>
    <name evidence="1" type="ORF">ASZ90_005474</name>
</gene>
<proteinExistence type="predicted"/>
<dbReference type="AlphaFoldDB" id="A0A0W8FV20"/>
<reference evidence="1" key="1">
    <citation type="journal article" date="2015" name="Proc. Natl. Acad. Sci. U.S.A.">
        <title>Networks of energetic and metabolic interactions define dynamics in microbial communities.</title>
        <authorList>
            <person name="Embree M."/>
            <person name="Liu J.K."/>
            <person name="Al-Bassam M.M."/>
            <person name="Zengler K."/>
        </authorList>
    </citation>
    <scope>NUCLEOTIDE SEQUENCE</scope>
</reference>
<organism evidence="1">
    <name type="scientific">hydrocarbon metagenome</name>
    <dbReference type="NCBI Taxonomy" id="938273"/>
    <lineage>
        <taxon>unclassified sequences</taxon>
        <taxon>metagenomes</taxon>
        <taxon>ecological metagenomes</taxon>
    </lineage>
</organism>
<name>A0A0W8FV20_9ZZZZ</name>
<dbReference type="EMBL" id="LNQE01000830">
    <property type="protein sequence ID" value="KUG24710.1"/>
    <property type="molecule type" value="Genomic_DNA"/>
</dbReference>
<accession>A0A0W8FV20</accession>
<protein>
    <submittedName>
        <fullName evidence="1">Uncharacterized protein</fullName>
    </submittedName>
</protein>